<dbReference type="STRING" id="1448308.A0A2T2PCW7"/>
<gene>
    <name evidence="3" type="ORF">BS50DRAFT_616131</name>
</gene>
<reference evidence="3 4" key="1">
    <citation type="journal article" date="2018" name="Front. Microbiol.">
        <title>Genome-Wide Analysis of Corynespora cassiicola Leaf Fall Disease Putative Effectors.</title>
        <authorList>
            <person name="Lopez D."/>
            <person name="Ribeiro S."/>
            <person name="Label P."/>
            <person name="Fumanal B."/>
            <person name="Venisse J.S."/>
            <person name="Kohler A."/>
            <person name="de Oliveira R.R."/>
            <person name="Labutti K."/>
            <person name="Lipzen A."/>
            <person name="Lail K."/>
            <person name="Bauer D."/>
            <person name="Ohm R.A."/>
            <person name="Barry K.W."/>
            <person name="Spatafora J."/>
            <person name="Grigoriev I.V."/>
            <person name="Martin F.M."/>
            <person name="Pujade-Renaud V."/>
        </authorList>
    </citation>
    <scope>NUCLEOTIDE SEQUENCE [LARGE SCALE GENOMIC DNA]</scope>
    <source>
        <strain evidence="3 4">Philippines</strain>
    </source>
</reference>
<dbReference type="Gene3D" id="3.60.20.30">
    <property type="entry name" value="(Glycosyl)asparaginase"/>
    <property type="match status" value="1"/>
</dbReference>
<evidence type="ECO:0000256" key="1">
    <source>
        <dbReference type="PIRSR" id="PIRSR600246-1"/>
    </source>
</evidence>
<dbReference type="CDD" id="cd04701">
    <property type="entry name" value="Asparaginase_2"/>
    <property type="match status" value="1"/>
</dbReference>
<feature type="active site" description="Nucleophile" evidence="1">
    <location>
        <position position="193"/>
    </location>
</feature>
<dbReference type="GO" id="GO:0005737">
    <property type="term" value="C:cytoplasm"/>
    <property type="evidence" value="ECO:0007669"/>
    <property type="project" value="TreeGrafter"/>
</dbReference>
<dbReference type="GO" id="GO:0016787">
    <property type="term" value="F:hydrolase activity"/>
    <property type="evidence" value="ECO:0007669"/>
    <property type="project" value="UniProtKB-KW"/>
</dbReference>
<evidence type="ECO:0000313" key="4">
    <source>
        <dbReference type="Proteomes" id="UP000240883"/>
    </source>
</evidence>
<dbReference type="PANTHER" id="PTHR10188">
    <property type="entry name" value="L-ASPARAGINASE"/>
    <property type="match status" value="1"/>
</dbReference>
<dbReference type="SUPFAM" id="SSF56235">
    <property type="entry name" value="N-terminal nucleophile aminohydrolases (Ntn hydrolases)"/>
    <property type="match status" value="1"/>
</dbReference>
<evidence type="ECO:0000313" key="3">
    <source>
        <dbReference type="EMBL" id="PSN75507.1"/>
    </source>
</evidence>
<dbReference type="EMBL" id="KZ678128">
    <property type="protein sequence ID" value="PSN75507.1"/>
    <property type="molecule type" value="Genomic_DNA"/>
</dbReference>
<dbReference type="AlphaFoldDB" id="A0A2T2PCW7"/>
<evidence type="ECO:0000256" key="2">
    <source>
        <dbReference type="PIRSR" id="PIRSR600246-3"/>
    </source>
</evidence>
<dbReference type="InterPro" id="IPR000246">
    <property type="entry name" value="Peptidase_T2"/>
</dbReference>
<dbReference type="Pfam" id="PF01112">
    <property type="entry name" value="Asparaginase_2"/>
    <property type="match status" value="1"/>
</dbReference>
<sequence>MTPPPKITPLIILHGGAGNISPTTIPPPLATLYRQTLLSILHTAHTHLLTPTSTALSTATLAVSLLEDSPLFNAAHGAVFTRAGTTELEASLMLSRGSSRRGVGVMMIQHVKNPIKLASEILLRGEAEAGVADHCAFQGPFIEGKAREWGLEMCEPGYYFTQRRWDEHMRGLDAERNGQAEEWARETYVPLGTCGAVVLDAEGTVCVATSTGGLTNKAPGRIGDTPTLGAGFWAEEWVDEVRKERGEGMVYRPQGREAAVVDRLSRGDVAGLVGDCLPSLGAFESSYAPRTPGEGVRDKPQKVRRAVGLSGTGNGDSFLRLAAARTVAARSRFTSSPLADSVSWMAGPGGELQKSADDRWDGVHEGTGGFIGIELVGDKGEVVWDLNCGGMFRAWVDESGEERCAIFKDER</sequence>
<keyword evidence="4" id="KW-1185">Reference proteome</keyword>
<dbReference type="InterPro" id="IPR029055">
    <property type="entry name" value="Ntn_hydrolases_N"/>
</dbReference>
<protein>
    <submittedName>
        <fullName evidence="3">N-terminal nucleophile aminohydrolase</fullName>
    </submittedName>
</protein>
<dbReference type="Proteomes" id="UP000240883">
    <property type="component" value="Unassembled WGS sequence"/>
</dbReference>
<keyword evidence="3" id="KW-0378">Hydrolase</keyword>
<proteinExistence type="predicted"/>
<accession>A0A2T2PCW7</accession>
<dbReference type="OrthoDB" id="2262349at2759"/>
<organism evidence="3 4">
    <name type="scientific">Corynespora cassiicola Philippines</name>
    <dbReference type="NCBI Taxonomy" id="1448308"/>
    <lineage>
        <taxon>Eukaryota</taxon>
        <taxon>Fungi</taxon>
        <taxon>Dikarya</taxon>
        <taxon>Ascomycota</taxon>
        <taxon>Pezizomycotina</taxon>
        <taxon>Dothideomycetes</taxon>
        <taxon>Pleosporomycetidae</taxon>
        <taxon>Pleosporales</taxon>
        <taxon>Corynesporascaceae</taxon>
        <taxon>Corynespora</taxon>
    </lineage>
</organism>
<feature type="site" description="Cleavage; by autolysis" evidence="2">
    <location>
        <begin position="192"/>
        <end position="193"/>
    </location>
</feature>
<dbReference type="PANTHER" id="PTHR10188:SF43">
    <property type="entry name" value="ASPARAGINASE (EUROFUNG)"/>
    <property type="match status" value="1"/>
</dbReference>
<name>A0A2T2PCW7_CORCC</name>